<sequence>MLDYRTHTFLTVCRTGSLTRAAEELHVTQPAVSQHIRQLERHYGAPLFVKTGRGVEPTPAGQLLYRQLSAMENDEARLRSELAALNGNKGARPPLRLGCTRTVADFVAPRVLAGHLRRHPDQRLLMRTGNTAELVDLLDRGEIDLALVEGSFDRALFESETFSRERFVAVAAAGERPASIADLLGMRLVLREKGSGTREILERHLAARDLAVDDFAGVIELASIPAIKACVAAGAGVSFLYRVAVESELGTGELADVTPADFDVEHDFSLIWQRGSRWREFGDGVFLSENLGQARP</sequence>
<evidence type="ECO:0000313" key="6">
    <source>
        <dbReference type="EMBL" id="HIZ45801.1"/>
    </source>
</evidence>
<dbReference type="GO" id="GO:0000976">
    <property type="term" value="F:transcription cis-regulatory region binding"/>
    <property type="evidence" value="ECO:0007669"/>
    <property type="project" value="TreeGrafter"/>
</dbReference>
<keyword evidence="4" id="KW-0804">Transcription</keyword>
<dbReference type="Proteomes" id="UP000824062">
    <property type="component" value="Unassembled WGS sequence"/>
</dbReference>
<dbReference type="EMBL" id="DXBM01000020">
    <property type="protein sequence ID" value="HIZ45801.1"/>
    <property type="molecule type" value="Genomic_DNA"/>
</dbReference>
<dbReference type="InterPro" id="IPR005119">
    <property type="entry name" value="LysR_subst-bd"/>
</dbReference>
<dbReference type="PROSITE" id="PS50931">
    <property type="entry name" value="HTH_LYSR"/>
    <property type="match status" value="1"/>
</dbReference>
<reference evidence="6" key="1">
    <citation type="journal article" date="2021" name="PeerJ">
        <title>Extensive microbial diversity within the chicken gut microbiome revealed by metagenomics and culture.</title>
        <authorList>
            <person name="Gilroy R."/>
            <person name="Ravi A."/>
            <person name="Getino M."/>
            <person name="Pursley I."/>
            <person name="Horton D.L."/>
            <person name="Alikhan N.F."/>
            <person name="Baker D."/>
            <person name="Gharbi K."/>
            <person name="Hall N."/>
            <person name="Watson M."/>
            <person name="Adriaenssens E.M."/>
            <person name="Foster-Nyarko E."/>
            <person name="Jarju S."/>
            <person name="Secka A."/>
            <person name="Antonio M."/>
            <person name="Oren A."/>
            <person name="Chaudhuri R.R."/>
            <person name="La Ragione R."/>
            <person name="Hildebrand F."/>
            <person name="Pallen M.J."/>
        </authorList>
    </citation>
    <scope>NUCLEOTIDE SEQUENCE</scope>
    <source>
        <strain evidence="6">ChiHjej12B11-14209</strain>
    </source>
</reference>
<dbReference type="SUPFAM" id="SSF46785">
    <property type="entry name" value="Winged helix' DNA-binding domain"/>
    <property type="match status" value="1"/>
</dbReference>
<dbReference type="PRINTS" id="PR00039">
    <property type="entry name" value="HTHLYSR"/>
</dbReference>
<dbReference type="Gene3D" id="1.10.10.10">
    <property type="entry name" value="Winged helix-like DNA-binding domain superfamily/Winged helix DNA-binding domain"/>
    <property type="match status" value="1"/>
</dbReference>
<protein>
    <submittedName>
        <fullName evidence="6">LysR family transcriptional regulator</fullName>
    </submittedName>
</protein>
<organism evidence="6 7">
    <name type="scientific">Candidatus Olsenella pullistercoris</name>
    <dbReference type="NCBI Taxonomy" id="2838712"/>
    <lineage>
        <taxon>Bacteria</taxon>
        <taxon>Bacillati</taxon>
        <taxon>Actinomycetota</taxon>
        <taxon>Coriobacteriia</taxon>
        <taxon>Coriobacteriales</taxon>
        <taxon>Atopobiaceae</taxon>
        <taxon>Olsenella</taxon>
    </lineage>
</organism>
<comment type="caution">
    <text evidence="6">The sequence shown here is derived from an EMBL/GenBank/DDBJ whole genome shotgun (WGS) entry which is preliminary data.</text>
</comment>
<dbReference type="SUPFAM" id="SSF53850">
    <property type="entry name" value="Periplasmic binding protein-like II"/>
    <property type="match status" value="1"/>
</dbReference>
<gene>
    <name evidence="6" type="ORF">IAA19_02115</name>
</gene>
<dbReference type="PANTHER" id="PTHR30126:SF39">
    <property type="entry name" value="HTH-TYPE TRANSCRIPTIONAL REGULATOR CYSL"/>
    <property type="match status" value="1"/>
</dbReference>
<reference evidence="6" key="2">
    <citation type="submission" date="2021-04" db="EMBL/GenBank/DDBJ databases">
        <authorList>
            <person name="Gilroy R."/>
        </authorList>
    </citation>
    <scope>NUCLEOTIDE SEQUENCE</scope>
    <source>
        <strain evidence="6">ChiHjej12B11-14209</strain>
    </source>
</reference>
<evidence type="ECO:0000256" key="2">
    <source>
        <dbReference type="ARBA" id="ARBA00023015"/>
    </source>
</evidence>
<evidence type="ECO:0000256" key="1">
    <source>
        <dbReference type="ARBA" id="ARBA00009437"/>
    </source>
</evidence>
<evidence type="ECO:0000313" key="7">
    <source>
        <dbReference type="Proteomes" id="UP000824062"/>
    </source>
</evidence>
<dbReference type="Gene3D" id="3.40.190.10">
    <property type="entry name" value="Periplasmic binding protein-like II"/>
    <property type="match status" value="2"/>
</dbReference>
<feature type="domain" description="HTH lysR-type" evidence="5">
    <location>
        <begin position="1"/>
        <end position="58"/>
    </location>
</feature>
<keyword evidence="3" id="KW-0238">DNA-binding</keyword>
<keyword evidence="2" id="KW-0805">Transcription regulation</keyword>
<evidence type="ECO:0000256" key="3">
    <source>
        <dbReference type="ARBA" id="ARBA00023125"/>
    </source>
</evidence>
<dbReference type="AlphaFoldDB" id="A0A9D2JDH4"/>
<name>A0A9D2JDH4_9ACTN</name>
<evidence type="ECO:0000256" key="4">
    <source>
        <dbReference type="ARBA" id="ARBA00023163"/>
    </source>
</evidence>
<proteinExistence type="inferred from homology"/>
<accession>A0A9D2JDH4</accession>
<comment type="similarity">
    <text evidence="1">Belongs to the LysR transcriptional regulatory family.</text>
</comment>
<dbReference type="InterPro" id="IPR000847">
    <property type="entry name" value="LysR_HTH_N"/>
</dbReference>
<dbReference type="FunFam" id="1.10.10.10:FF:000001">
    <property type="entry name" value="LysR family transcriptional regulator"/>
    <property type="match status" value="1"/>
</dbReference>
<dbReference type="Pfam" id="PF00126">
    <property type="entry name" value="HTH_1"/>
    <property type="match status" value="1"/>
</dbReference>
<evidence type="ECO:0000259" key="5">
    <source>
        <dbReference type="PROSITE" id="PS50931"/>
    </source>
</evidence>
<dbReference type="PANTHER" id="PTHR30126">
    <property type="entry name" value="HTH-TYPE TRANSCRIPTIONAL REGULATOR"/>
    <property type="match status" value="1"/>
</dbReference>
<dbReference type="GO" id="GO:0003700">
    <property type="term" value="F:DNA-binding transcription factor activity"/>
    <property type="evidence" value="ECO:0007669"/>
    <property type="project" value="InterPro"/>
</dbReference>
<dbReference type="InterPro" id="IPR036390">
    <property type="entry name" value="WH_DNA-bd_sf"/>
</dbReference>
<dbReference type="Pfam" id="PF03466">
    <property type="entry name" value="LysR_substrate"/>
    <property type="match status" value="1"/>
</dbReference>
<dbReference type="InterPro" id="IPR036388">
    <property type="entry name" value="WH-like_DNA-bd_sf"/>
</dbReference>